<accession>A0A2Z2NL11</accession>
<evidence type="ECO:0000313" key="4">
    <source>
        <dbReference type="Proteomes" id="UP000250079"/>
    </source>
</evidence>
<dbReference type="EMBL" id="CP018632">
    <property type="protein sequence ID" value="ASJ71833.1"/>
    <property type="molecule type" value="Genomic_DNA"/>
</dbReference>
<dbReference type="PANTHER" id="PTHR21064">
    <property type="entry name" value="AMINOGLYCOSIDE PHOSPHOTRANSFERASE DOMAIN-CONTAINING PROTEIN-RELATED"/>
    <property type="match status" value="1"/>
</dbReference>
<organism evidence="3 4">
    <name type="scientific">Granulosicoccus antarcticus IMCC3135</name>
    <dbReference type="NCBI Taxonomy" id="1192854"/>
    <lineage>
        <taxon>Bacteria</taxon>
        <taxon>Pseudomonadati</taxon>
        <taxon>Pseudomonadota</taxon>
        <taxon>Gammaproteobacteria</taxon>
        <taxon>Chromatiales</taxon>
        <taxon>Granulosicoccaceae</taxon>
        <taxon>Granulosicoccus</taxon>
    </lineage>
</organism>
<proteinExistence type="inferred from homology"/>
<sequence>MELDCESIDQSVRDALVNWELPAKVTLRLINISENRTYLIEGSCGYRSILRLHRSGYHTRLAIESELAWMQALQRQGSIITPTIVAGRDGQTIQALLPGKQASPRYLVMFEYLEGVEPQFGENHEVMFETLGAMAACMHLHAIAWQRPTEFQRLVWDLDAVFGDKPTWGDWRDAPGMSDKAQACLEQVQVVVVQRLLAYGSTADRFGLIHGDMRLANLLIHEEETRLIDFDDCGIGWYLFDFAAAISFMEDHSQVPRLLKAWLCGYRRHRALDEEQVAVIPTLVMLRRLSLCAWMGTHPEVDVVQQLRADFVSNTLRLGETYLREQRG</sequence>
<dbReference type="Pfam" id="PF01636">
    <property type="entry name" value="APH"/>
    <property type="match status" value="1"/>
</dbReference>
<dbReference type="InterPro" id="IPR002575">
    <property type="entry name" value="Aminoglycoside_PTrfase"/>
</dbReference>
<dbReference type="Gene3D" id="1.10.510.10">
    <property type="entry name" value="Transferase(Phosphotransferase) domain 1"/>
    <property type="match status" value="1"/>
</dbReference>
<dbReference type="Gene3D" id="3.30.200.70">
    <property type="match status" value="1"/>
</dbReference>
<keyword evidence="4" id="KW-1185">Reference proteome</keyword>
<dbReference type="Proteomes" id="UP000250079">
    <property type="component" value="Chromosome"/>
</dbReference>
<dbReference type="InterPro" id="IPR050249">
    <property type="entry name" value="Pseudomonas-type_ThrB"/>
</dbReference>
<feature type="domain" description="Aminoglycoside phosphotransferase" evidence="2">
    <location>
        <begin position="33"/>
        <end position="272"/>
    </location>
</feature>
<name>A0A2Z2NL11_9GAMM</name>
<dbReference type="EC" id="2.7.11.1" evidence="3"/>
<dbReference type="SUPFAM" id="SSF56112">
    <property type="entry name" value="Protein kinase-like (PK-like)"/>
    <property type="match status" value="1"/>
</dbReference>
<dbReference type="Gene3D" id="1.20.1270.170">
    <property type="match status" value="1"/>
</dbReference>
<dbReference type="KEGG" id="gai:IMCC3135_08675"/>
<reference evidence="3 4" key="1">
    <citation type="submission" date="2016-12" db="EMBL/GenBank/DDBJ databases">
        <authorList>
            <person name="Song W.-J."/>
            <person name="Kurnit D.M."/>
        </authorList>
    </citation>
    <scope>NUCLEOTIDE SEQUENCE [LARGE SCALE GENOMIC DNA]</scope>
    <source>
        <strain evidence="3 4">IMCC3135</strain>
    </source>
</reference>
<dbReference type="GO" id="GO:0009088">
    <property type="term" value="P:threonine biosynthetic process"/>
    <property type="evidence" value="ECO:0007669"/>
    <property type="project" value="TreeGrafter"/>
</dbReference>
<protein>
    <submittedName>
        <fullName evidence="3">Stress response kinase A</fullName>
        <ecNumber evidence="3">2.7.11.1</ecNumber>
    </submittedName>
</protein>
<evidence type="ECO:0000256" key="1">
    <source>
        <dbReference type="ARBA" id="ARBA00038240"/>
    </source>
</evidence>
<dbReference type="GO" id="GO:0004413">
    <property type="term" value="F:homoserine kinase activity"/>
    <property type="evidence" value="ECO:0007669"/>
    <property type="project" value="TreeGrafter"/>
</dbReference>
<dbReference type="PANTHER" id="PTHR21064:SF6">
    <property type="entry name" value="AMINOGLYCOSIDE PHOSPHOTRANSFERASE DOMAIN-CONTAINING PROTEIN"/>
    <property type="match status" value="1"/>
</dbReference>
<keyword evidence="3" id="KW-0808">Transferase</keyword>
<comment type="similarity">
    <text evidence="1">Belongs to the pseudomonas-type ThrB family.</text>
</comment>
<dbReference type="InterPro" id="IPR011009">
    <property type="entry name" value="Kinase-like_dom_sf"/>
</dbReference>
<dbReference type="AlphaFoldDB" id="A0A2Z2NL11"/>
<evidence type="ECO:0000259" key="2">
    <source>
        <dbReference type="Pfam" id="PF01636"/>
    </source>
</evidence>
<keyword evidence="3" id="KW-0418">Kinase</keyword>
<evidence type="ECO:0000313" key="3">
    <source>
        <dbReference type="EMBL" id="ASJ71833.1"/>
    </source>
</evidence>
<dbReference type="GO" id="GO:0004674">
    <property type="term" value="F:protein serine/threonine kinase activity"/>
    <property type="evidence" value="ECO:0007669"/>
    <property type="project" value="UniProtKB-EC"/>
</dbReference>
<dbReference type="RefSeq" id="WP_088917219.1">
    <property type="nucleotide sequence ID" value="NZ_CP018632.1"/>
</dbReference>
<dbReference type="OrthoDB" id="9801052at2"/>
<gene>
    <name evidence="3" type="primary">srkA_2</name>
    <name evidence="3" type="ORF">IMCC3135_08675</name>
</gene>